<reference evidence="1 2" key="1">
    <citation type="submission" date="2024-03" db="EMBL/GenBank/DDBJ databases">
        <title>Mouse gut bacterial collection (mGBC) of GemPharmatech.</title>
        <authorList>
            <person name="He Y."/>
            <person name="Dong L."/>
            <person name="Wu D."/>
            <person name="Gao X."/>
            <person name="Lin Z."/>
        </authorList>
    </citation>
    <scope>NUCLEOTIDE SEQUENCE [LARGE SCALE GENOMIC DNA]</scope>
    <source>
        <strain evidence="1 2">61-15</strain>
    </source>
</reference>
<dbReference type="Proteomes" id="UP001565283">
    <property type="component" value="Unassembled WGS sequence"/>
</dbReference>
<name>A0ABV4D114_9LACT</name>
<comment type="caution">
    <text evidence="1">The sequence shown here is derived from an EMBL/GenBank/DDBJ whole genome shotgun (WGS) entry which is preliminary data.</text>
</comment>
<sequence>MAKIFEYKLKAVQIYISQMRRNPECITYVLGPRKNIMVGYA</sequence>
<dbReference type="RefSeq" id="WP_369947988.1">
    <property type="nucleotide sequence ID" value="NZ_JBCLSH010000007.1"/>
</dbReference>
<dbReference type="EMBL" id="JBCLSH010000007">
    <property type="protein sequence ID" value="MEY8443248.1"/>
    <property type="molecule type" value="Genomic_DNA"/>
</dbReference>
<protein>
    <submittedName>
        <fullName evidence="1">Uncharacterized protein</fullName>
    </submittedName>
</protein>
<evidence type="ECO:0000313" key="2">
    <source>
        <dbReference type="Proteomes" id="UP001565283"/>
    </source>
</evidence>
<organism evidence="1 2">
    <name type="scientific">Lactococcus ileimucosae</name>
    <dbReference type="NCBI Taxonomy" id="2941329"/>
    <lineage>
        <taxon>Bacteria</taxon>
        <taxon>Bacillati</taxon>
        <taxon>Bacillota</taxon>
        <taxon>Bacilli</taxon>
        <taxon>Lactobacillales</taxon>
        <taxon>Streptococcaceae</taxon>
        <taxon>Lactococcus</taxon>
    </lineage>
</organism>
<accession>A0ABV4D114</accession>
<gene>
    <name evidence="1" type="ORF">AALA52_03185</name>
</gene>
<proteinExistence type="predicted"/>
<evidence type="ECO:0000313" key="1">
    <source>
        <dbReference type="EMBL" id="MEY8443248.1"/>
    </source>
</evidence>
<keyword evidence="2" id="KW-1185">Reference proteome</keyword>